<organism evidence="1 2">
    <name type="scientific">Nesterenkonia halotolerans</name>
    <dbReference type="NCBI Taxonomy" id="225325"/>
    <lineage>
        <taxon>Bacteria</taxon>
        <taxon>Bacillati</taxon>
        <taxon>Actinomycetota</taxon>
        <taxon>Actinomycetes</taxon>
        <taxon>Micrococcales</taxon>
        <taxon>Micrococcaceae</taxon>
        <taxon>Nesterenkonia</taxon>
    </lineage>
</organism>
<keyword evidence="2" id="KW-1185">Reference proteome</keyword>
<accession>A0ABR9J3X8</accession>
<dbReference type="EMBL" id="JADBEE010000001">
    <property type="protein sequence ID" value="MBE1513705.1"/>
    <property type="molecule type" value="Genomic_DNA"/>
</dbReference>
<name>A0ABR9J3X8_9MICC</name>
<evidence type="ECO:0000313" key="2">
    <source>
        <dbReference type="Proteomes" id="UP000636579"/>
    </source>
</evidence>
<reference evidence="1 2" key="1">
    <citation type="submission" date="2020-10" db="EMBL/GenBank/DDBJ databases">
        <title>Sequencing the genomes of 1000 actinobacteria strains.</title>
        <authorList>
            <person name="Klenk H.-P."/>
        </authorList>
    </citation>
    <scope>NUCLEOTIDE SEQUENCE [LARGE SCALE GENOMIC DNA]</scope>
    <source>
        <strain evidence="1 2">DSM 15474</strain>
    </source>
</reference>
<comment type="caution">
    <text evidence="1">The sequence shown here is derived from an EMBL/GenBank/DDBJ whole genome shotgun (WGS) entry which is preliminary data.</text>
</comment>
<dbReference type="Proteomes" id="UP000636579">
    <property type="component" value="Unassembled WGS sequence"/>
</dbReference>
<protein>
    <submittedName>
        <fullName evidence="1">Uncharacterized protein</fullName>
    </submittedName>
</protein>
<proteinExistence type="predicted"/>
<sequence>MRFCHARAPIAAIATRTARPLTKACLTTCQSSFTFALATLLLVSA</sequence>
<evidence type="ECO:0000313" key="1">
    <source>
        <dbReference type="EMBL" id="MBE1513705.1"/>
    </source>
</evidence>
<gene>
    <name evidence="1" type="ORF">H4W26_000460</name>
</gene>